<gene>
    <name evidence="2" type="ORF">CBM2587_P10003</name>
</gene>
<keyword evidence="1" id="KW-0732">Signal</keyword>
<dbReference type="Proteomes" id="UP000256780">
    <property type="component" value="Plasmid CBM2587_p"/>
</dbReference>
<dbReference type="EMBL" id="OFSQ01000039">
    <property type="protein sequence ID" value="SOY73027.1"/>
    <property type="molecule type" value="Genomic_DNA"/>
</dbReference>
<evidence type="ECO:0008006" key="3">
    <source>
        <dbReference type="Google" id="ProtNLM"/>
    </source>
</evidence>
<dbReference type="OrthoDB" id="8965557at2"/>
<feature type="chain" id="PRO_5016853687" description="DUF4124 domain-containing protein" evidence="1">
    <location>
        <begin position="26"/>
        <end position="130"/>
    </location>
</feature>
<protein>
    <recommendedName>
        <fullName evidence="3">DUF4124 domain-containing protein</fullName>
    </recommendedName>
</protein>
<organism evidence="2">
    <name type="scientific">Cupriavidus taiwanensis</name>
    <dbReference type="NCBI Taxonomy" id="164546"/>
    <lineage>
        <taxon>Bacteria</taxon>
        <taxon>Pseudomonadati</taxon>
        <taxon>Pseudomonadota</taxon>
        <taxon>Betaproteobacteria</taxon>
        <taxon>Burkholderiales</taxon>
        <taxon>Burkholderiaceae</taxon>
        <taxon>Cupriavidus</taxon>
    </lineage>
</organism>
<evidence type="ECO:0000256" key="1">
    <source>
        <dbReference type="SAM" id="SignalP"/>
    </source>
</evidence>
<proteinExistence type="predicted"/>
<name>A0A375CJG9_9BURK</name>
<evidence type="ECO:0000313" key="2">
    <source>
        <dbReference type="EMBL" id="SOY73027.1"/>
    </source>
</evidence>
<comment type="caution">
    <text evidence="2">The sequence shown here is derived from an EMBL/GenBank/DDBJ whole genome shotgun (WGS) entry which is preliminary data.</text>
</comment>
<dbReference type="RefSeq" id="WP_116359799.1">
    <property type="nucleotide sequence ID" value="NZ_LT976855.1"/>
</dbReference>
<accession>A0A375CJG9</accession>
<reference evidence="2" key="1">
    <citation type="submission" date="2018-01" db="EMBL/GenBank/DDBJ databases">
        <authorList>
            <person name="Clerissi C."/>
        </authorList>
    </citation>
    <scope>NUCLEOTIDE SEQUENCE</scope>
    <source>
        <strain evidence="2">Cupriavidus sp. LMG 19464</strain>
    </source>
</reference>
<dbReference type="AlphaFoldDB" id="A0A375CJG9"/>
<sequence>MRSIVHLWGLAAIVLATLSGQPAHAAKCRSGKSVLYTQESCPPGYTDITTSMGGNLSTYSVPTPAARQATGTTMTETTRATPYSPARCQRLQVDRNMLGDQLRRTGWKLEQDNVRAQLMQIDEEMAARGC</sequence>
<feature type="signal peptide" evidence="1">
    <location>
        <begin position="1"/>
        <end position="25"/>
    </location>
</feature>